<comment type="caution">
    <text evidence="2">The sequence shown here is derived from an EMBL/GenBank/DDBJ whole genome shotgun (WGS) entry which is preliminary data.</text>
</comment>
<dbReference type="InterPro" id="IPR012427">
    <property type="entry name" value="DUF1622"/>
</dbReference>
<dbReference type="Pfam" id="PF07784">
    <property type="entry name" value="DUF1622"/>
    <property type="match status" value="1"/>
</dbReference>
<feature type="transmembrane region" description="Helical" evidence="1">
    <location>
        <begin position="12"/>
        <end position="33"/>
    </location>
</feature>
<evidence type="ECO:0000256" key="1">
    <source>
        <dbReference type="SAM" id="Phobius"/>
    </source>
</evidence>
<evidence type="ECO:0000313" key="2">
    <source>
        <dbReference type="EMBL" id="MFC4709704.1"/>
    </source>
</evidence>
<dbReference type="EMBL" id="JBHSGT010000020">
    <property type="protein sequence ID" value="MFC4709704.1"/>
    <property type="molecule type" value="Genomic_DNA"/>
</dbReference>
<feature type="transmembrane region" description="Helical" evidence="1">
    <location>
        <begin position="54"/>
        <end position="79"/>
    </location>
</feature>
<keyword evidence="3" id="KW-1185">Reference proteome</keyword>
<keyword evidence="1" id="KW-0812">Transmembrane</keyword>
<dbReference type="PANTHER" id="PTHR38468:SF1">
    <property type="entry name" value="SLL0939 PROTEIN"/>
    <property type="match status" value="1"/>
</dbReference>
<feature type="transmembrane region" description="Helical" evidence="1">
    <location>
        <begin position="91"/>
        <end position="108"/>
    </location>
</feature>
<reference evidence="3" key="1">
    <citation type="journal article" date="2019" name="Int. J. Syst. Evol. Microbiol.">
        <title>The Global Catalogue of Microorganisms (GCM) 10K type strain sequencing project: providing services to taxonomists for standard genome sequencing and annotation.</title>
        <authorList>
            <consortium name="The Broad Institute Genomics Platform"/>
            <consortium name="The Broad Institute Genome Sequencing Center for Infectious Disease"/>
            <person name="Wu L."/>
            <person name="Ma J."/>
        </authorList>
    </citation>
    <scope>NUCLEOTIDE SEQUENCE [LARGE SCALE GENOMIC DNA]</scope>
    <source>
        <strain evidence="3">CGMCC 1.19061</strain>
    </source>
</reference>
<organism evidence="2 3">
    <name type="scientific">Enterococcus eurekensis</name>
    <dbReference type="NCBI Taxonomy" id="1159753"/>
    <lineage>
        <taxon>Bacteria</taxon>
        <taxon>Bacillati</taxon>
        <taxon>Bacillota</taxon>
        <taxon>Bacilli</taxon>
        <taxon>Lactobacillales</taxon>
        <taxon>Enterococcaceae</taxon>
        <taxon>Enterococcus</taxon>
    </lineage>
</organism>
<evidence type="ECO:0000313" key="3">
    <source>
        <dbReference type="Proteomes" id="UP001596026"/>
    </source>
</evidence>
<gene>
    <name evidence="2" type="ORF">ACFO3L_03530</name>
</gene>
<accession>A0ABV9M3V7</accession>
<name>A0ABV9M3V7_9ENTE</name>
<sequence length="127" mass="14391">MKNHLLVLLTPFFEMLVLILYILCVLVLLWGIVLAMKDFLTSEMSHPTLKKSAYVLTGIRSFLGSYILLSLEILIAADIVHSIINPSLQDLITLGSMVAIRTVMAYFLHKEMLDAKKEQQEEDAKIQ</sequence>
<proteinExistence type="predicted"/>
<dbReference type="PANTHER" id="PTHR38468">
    <property type="entry name" value="SLL0939 PROTEIN"/>
    <property type="match status" value="1"/>
</dbReference>
<keyword evidence="1" id="KW-0472">Membrane</keyword>
<dbReference type="Proteomes" id="UP001596026">
    <property type="component" value="Unassembled WGS sequence"/>
</dbReference>
<protein>
    <submittedName>
        <fullName evidence="2">DUF1622 domain-containing protein</fullName>
    </submittedName>
</protein>
<keyword evidence="1" id="KW-1133">Transmembrane helix</keyword>
<dbReference type="RefSeq" id="WP_379963895.1">
    <property type="nucleotide sequence ID" value="NZ_JBHSGT010000020.1"/>
</dbReference>